<gene>
    <name evidence="1" type="ordered locus">Meso_1228</name>
</gene>
<name>Q11J01_CHESB</name>
<organism evidence="1">
    <name type="scientific">Chelativorans sp. (strain BNC1)</name>
    <dbReference type="NCBI Taxonomy" id="266779"/>
    <lineage>
        <taxon>Bacteria</taxon>
        <taxon>Pseudomonadati</taxon>
        <taxon>Pseudomonadota</taxon>
        <taxon>Alphaproteobacteria</taxon>
        <taxon>Hyphomicrobiales</taxon>
        <taxon>Phyllobacteriaceae</taxon>
        <taxon>Chelativorans</taxon>
    </lineage>
</organism>
<dbReference type="EMBL" id="CP000390">
    <property type="protein sequence ID" value="ABG62624.1"/>
    <property type="molecule type" value="Genomic_DNA"/>
</dbReference>
<accession>Q11J01</accession>
<dbReference type="STRING" id="266779.Meso_1228"/>
<dbReference type="AlphaFoldDB" id="Q11J01"/>
<dbReference type="HOGENOM" id="CLU_1591618_0_0_5"/>
<sequence precursor="true">MANTNKGRKFYIACTVAGGPIPLAQPTDLTQTQYEALTWTEVKNVASIGESGTNTNIVSYDELSTEVTQKQKGISNAGDPAVECARNPSDPGQQAMRAAAKTKYYYAYKTEDADAPDEDTTNSVYYNRGLVTGPTRPNGRNEDFILEIFTLGLVQTEIVVDPQPITP</sequence>
<dbReference type="KEGG" id="mes:Meso_1228"/>
<proteinExistence type="predicted"/>
<dbReference type="eggNOG" id="ENOG5032U46">
    <property type="taxonomic scope" value="Bacteria"/>
</dbReference>
<dbReference type="Gene3D" id="4.10.410.40">
    <property type="match status" value="1"/>
</dbReference>
<evidence type="ECO:0000313" key="1">
    <source>
        <dbReference type="EMBL" id="ABG62624.1"/>
    </source>
</evidence>
<reference evidence="1" key="1">
    <citation type="submission" date="2006-06" db="EMBL/GenBank/DDBJ databases">
        <title>Complete sequence of chromosome of Chelativorans sp. BNC1.</title>
        <authorList>
            <consortium name="US DOE Joint Genome Institute"/>
            <person name="Copeland A."/>
            <person name="Lucas S."/>
            <person name="Lapidus A."/>
            <person name="Barry K."/>
            <person name="Detter J.C."/>
            <person name="Glavina del Rio T."/>
            <person name="Hammon N."/>
            <person name="Israni S."/>
            <person name="Dalin E."/>
            <person name="Tice H."/>
            <person name="Pitluck S."/>
            <person name="Chertkov O."/>
            <person name="Brettin T."/>
            <person name="Bruce D."/>
            <person name="Han C."/>
            <person name="Tapia R."/>
            <person name="Gilna P."/>
            <person name="Schmutz J."/>
            <person name="Larimer F."/>
            <person name="Land M."/>
            <person name="Hauser L."/>
            <person name="Kyrpides N."/>
            <person name="Mikhailova N."/>
            <person name="Richardson P."/>
        </authorList>
    </citation>
    <scope>NUCLEOTIDE SEQUENCE</scope>
    <source>
        <strain evidence="1">BNC1</strain>
    </source>
</reference>
<protein>
    <submittedName>
        <fullName evidence="1">Uncharacterized protein</fullName>
    </submittedName>
</protein>